<dbReference type="Proteomes" id="UP000324222">
    <property type="component" value="Unassembled WGS sequence"/>
</dbReference>
<comment type="caution">
    <text evidence="1">The sequence shown here is derived from an EMBL/GenBank/DDBJ whole genome shotgun (WGS) entry which is preliminary data.</text>
</comment>
<sequence>MTAVMEETADQLSLMGVEGRVTDNLDYRSSLSSLSSTTVSRFGDDNIVRLPLYSTSLGLPSPLPQRFLV</sequence>
<dbReference type="AlphaFoldDB" id="A0A5B7G5C8"/>
<evidence type="ECO:0000313" key="2">
    <source>
        <dbReference type="Proteomes" id="UP000324222"/>
    </source>
</evidence>
<protein>
    <submittedName>
        <fullName evidence="1">Uncharacterized protein</fullName>
    </submittedName>
</protein>
<reference evidence="1 2" key="1">
    <citation type="submission" date="2019-05" db="EMBL/GenBank/DDBJ databases">
        <title>Another draft genome of Portunus trituberculatus and its Hox gene families provides insights of decapod evolution.</title>
        <authorList>
            <person name="Jeong J.-H."/>
            <person name="Song I."/>
            <person name="Kim S."/>
            <person name="Choi T."/>
            <person name="Kim D."/>
            <person name="Ryu S."/>
            <person name="Kim W."/>
        </authorList>
    </citation>
    <scope>NUCLEOTIDE SEQUENCE [LARGE SCALE GENOMIC DNA]</scope>
    <source>
        <tissue evidence="1">Muscle</tissue>
    </source>
</reference>
<dbReference type="EMBL" id="VSRR010011039">
    <property type="protein sequence ID" value="MPC52645.1"/>
    <property type="molecule type" value="Genomic_DNA"/>
</dbReference>
<organism evidence="1 2">
    <name type="scientific">Portunus trituberculatus</name>
    <name type="common">Swimming crab</name>
    <name type="synonym">Neptunus trituberculatus</name>
    <dbReference type="NCBI Taxonomy" id="210409"/>
    <lineage>
        <taxon>Eukaryota</taxon>
        <taxon>Metazoa</taxon>
        <taxon>Ecdysozoa</taxon>
        <taxon>Arthropoda</taxon>
        <taxon>Crustacea</taxon>
        <taxon>Multicrustacea</taxon>
        <taxon>Malacostraca</taxon>
        <taxon>Eumalacostraca</taxon>
        <taxon>Eucarida</taxon>
        <taxon>Decapoda</taxon>
        <taxon>Pleocyemata</taxon>
        <taxon>Brachyura</taxon>
        <taxon>Eubrachyura</taxon>
        <taxon>Portunoidea</taxon>
        <taxon>Portunidae</taxon>
        <taxon>Portuninae</taxon>
        <taxon>Portunus</taxon>
    </lineage>
</organism>
<gene>
    <name evidence="1" type="ORF">E2C01_046521</name>
</gene>
<proteinExistence type="predicted"/>
<evidence type="ECO:0000313" key="1">
    <source>
        <dbReference type="EMBL" id="MPC52645.1"/>
    </source>
</evidence>
<accession>A0A5B7G5C8</accession>
<name>A0A5B7G5C8_PORTR</name>
<keyword evidence="2" id="KW-1185">Reference proteome</keyword>